<name>A0A9P9A206_9PEZI</name>
<feature type="domain" description="Ketoreductase (KR)" evidence="1">
    <location>
        <begin position="163"/>
        <end position="220"/>
    </location>
</feature>
<dbReference type="Proteomes" id="UP000758603">
    <property type="component" value="Unassembled WGS sequence"/>
</dbReference>
<protein>
    <recommendedName>
        <fullName evidence="1">Ketoreductase (KR) domain-containing protein</fullName>
    </recommendedName>
</protein>
<dbReference type="Pfam" id="PF08659">
    <property type="entry name" value="KR"/>
    <property type="match status" value="1"/>
</dbReference>
<keyword evidence="3" id="KW-1185">Reference proteome</keyword>
<dbReference type="RefSeq" id="XP_045963038.1">
    <property type="nucleotide sequence ID" value="XM_046106109.1"/>
</dbReference>
<dbReference type="SUPFAM" id="SSF51735">
    <property type="entry name" value="NAD(P)-binding Rossmann-fold domains"/>
    <property type="match status" value="1"/>
</dbReference>
<dbReference type="InterPro" id="IPR036291">
    <property type="entry name" value="NAD(P)-bd_dom_sf"/>
</dbReference>
<gene>
    <name evidence="2" type="ORF">BKA67DRAFT_652184</name>
</gene>
<dbReference type="GeneID" id="70135000"/>
<dbReference type="EMBL" id="JAGPXC010000001">
    <property type="protein sequence ID" value="KAH6658907.1"/>
    <property type="molecule type" value="Genomic_DNA"/>
</dbReference>
<evidence type="ECO:0000259" key="1">
    <source>
        <dbReference type="Pfam" id="PF08659"/>
    </source>
</evidence>
<evidence type="ECO:0000313" key="3">
    <source>
        <dbReference type="Proteomes" id="UP000758603"/>
    </source>
</evidence>
<dbReference type="InterPro" id="IPR013968">
    <property type="entry name" value="PKS_KR"/>
</dbReference>
<evidence type="ECO:0000313" key="2">
    <source>
        <dbReference type="EMBL" id="KAH6658907.1"/>
    </source>
</evidence>
<dbReference type="OrthoDB" id="329835at2759"/>
<comment type="caution">
    <text evidence="2">The sequence shown here is derived from an EMBL/GenBank/DDBJ whole genome shotgun (WGS) entry which is preliminary data.</text>
</comment>
<proteinExistence type="predicted"/>
<reference evidence="2" key="1">
    <citation type="journal article" date="2021" name="Nat. Commun.">
        <title>Genetic determinants of endophytism in the Arabidopsis root mycobiome.</title>
        <authorList>
            <person name="Mesny F."/>
            <person name="Miyauchi S."/>
            <person name="Thiergart T."/>
            <person name="Pickel B."/>
            <person name="Atanasova L."/>
            <person name="Karlsson M."/>
            <person name="Huettel B."/>
            <person name="Barry K.W."/>
            <person name="Haridas S."/>
            <person name="Chen C."/>
            <person name="Bauer D."/>
            <person name="Andreopoulos W."/>
            <person name="Pangilinan J."/>
            <person name="LaButti K."/>
            <person name="Riley R."/>
            <person name="Lipzen A."/>
            <person name="Clum A."/>
            <person name="Drula E."/>
            <person name="Henrissat B."/>
            <person name="Kohler A."/>
            <person name="Grigoriev I.V."/>
            <person name="Martin F.M."/>
            <person name="Hacquard S."/>
        </authorList>
    </citation>
    <scope>NUCLEOTIDE SEQUENCE</scope>
    <source>
        <strain evidence="2">MPI-SDFR-AT-0073</strain>
    </source>
</reference>
<sequence>MELESQRRVNAVVLMYNVSRSSPQQRGITLTIMYYRTDHSVSWGLAELPAAKNGDVPKREFCVSHGTTFISRLTRTRPLNDILGMSDTPEPVKFALRDRIFGWELHGKVVFKQQDDTANEKVEEGHVKTQVQGNALTNGGVLVITGSDYPLAMKLAASPNAGGLFHPMPYGNWKTACELKVSSAMNLYSVLADVPLGFFLMTSSVLVVLGTPAYRRVRAGSSTTACVLLMVLRIAVVAENVDLGDILKPKGRYGIDEEHLLQPFGASIAAKRLEPVPDHVVIGLDPALWQKAVPDGAATDSFWLKDARCSHVASYIDSSRNSGAGAAHRASWQP</sequence>
<organism evidence="2 3">
    <name type="scientific">Truncatella angustata</name>
    <dbReference type="NCBI Taxonomy" id="152316"/>
    <lineage>
        <taxon>Eukaryota</taxon>
        <taxon>Fungi</taxon>
        <taxon>Dikarya</taxon>
        <taxon>Ascomycota</taxon>
        <taxon>Pezizomycotina</taxon>
        <taxon>Sordariomycetes</taxon>
        <taxon>Xylariomycetidae</taxon>
        <taxon>Amphisphaeriales</taxon>
        <taxon>Sporocadaceae</taxon>
        <taxon>Truncatella</taxon>
    </lineage>
</organism>
<dbReference type="AlphaFoldDB" id="A0A9P9A206"/>
<accession>A0A9P9A206</accession>